<dbReference type="Proteomes" id="UP000092321">
    <property type="component" value="Unassembled WGS sequence"/>
</dbReference>
<dbReference type="InterPro" id="IPR036259">
    <property type="entry name" value="MFS_trans_sf"/>
</dbReference>
<protein>
    <submittedName>
        <fullName evidence="6">MFS general substrate transporter</fullName>
    </submittedName>
</protein>
<feature type="transmembrane region" description="Helical" evidence="5">
    <location>
        <begin position="481"/>
        <end position="503"/>
    </location>
</feature>
<dbReference type="GO" id="GO:0022857">
    <property type="term" value="F:transmembrane transporter activity"/>
    <property type="evidence" value="ECO:0007669"/>
    <property type="project" value="InterPro"/>
</dbReference>
<dbReference type="Pfam" id="PF07690">
    <property type="entry name" value="MFS_1"/>
    <property type="match status" value="1"/>
</dbReference>
<feature type="transmembrane region" description="Helical" evidence="5">
    <location>
        <begin position="515"/>
        <end position="539"/>
    </location>
</feature>
<feature type="transmembrane region" description="Helical" evidence="5">
    <location>
        <begin position="400"/>
        <end position="427"/>
    </location>
</feature>
<feature type="transmembrane region" description="Helical" evidence="5">
    <location>
        <begin position="360"/>
        <end position="380"/>
    </location>
</feature>
<feature type="transmembrane region" description="Helical" evidence="5">
    <location>
        <begin position="545"/>
        <end position="566"/>
    </location>
</feature>
<keyword evidence="4 5" id="KW-0472">Membrane</keyword>
<evidence type="ECO:0000256" key="4">
    <source>
        <dbReference type="ARBA" id="ARBA00023136"/>
    </source>
</evidence>
<dbReference type="GO" id="GO:0000324">
    <property type="term" value="C:fungal-type vacuole"/>
    <property type="evidence" value="ECO:0007669"/>
    <property type="project" value="TreeGrafter"/>
</dbReference>
<evidence type="ECO:0000313" key="7">
    <source>
        <dbReference type="Proteomes" id="UP000092321"/>
    </source>
</evidence>
<keyword evidence="3 5" id="KW-1133">Transmembrane helix</keyword>
<accession>A0A1B7TEB8</accession>
<keyword evidence="2 5" id="KW-0812">Transmembrane</keyword>
<feature type="transmembrane region" description="Helical" evidence="5">
    <location>
        <begin position="192"/>
        <end position="214"/>
    </location>
</feature>
<dbReference type="OrthoDB" id="5215911at2759"/>
<dbReference type="PANTHER" id="PTHR23502:SF34">
    <property type="entry name" value="PROTEIN HOL1"/>
    <property type="match status" value="1"/>
</dbReference>
<dbReference type="EMBL" id="LXPE01000011">
    <property type="protein sequence ID" value="OBA27061.1"/>
    <property type="molecule type" value="Genomic_DNA"/>
</dbReference>
<feature type="transmembrane region" description="Helical" evidence="5">
    <location>
        <begin position="226"/>
        <end position="245"/>
    </location>
</feature>
<dbReference type="SUPFAM" id="SSF103473">
    <property type="entry name" value="MFS general substrate transporter"/>
    <property type="match status" value="1"/>
</dbReference>
<sequence>MDQYTNPNHPLYVPGTFNIYAQQHDLEQVYGGAADGSQLKRDSKSGTVLMPQPSDSPNDPLNWSQLRKFSHFALMTFITAFTAATSNDAGAAQDSLNEIYGISYNAMNTGAGVLFLAIGWGTLFLSPFPNLYGRKITYLVCLLLGLLGSVWFGSAKKTSDTIWSQLFVGASESCAEAHVQLSLTDIFFQHQLGAVLTGYIMATSIGTFLGPLIAGYISSGESFRWVGWWAVIIYGASIALFILTCEETYFDRSLYMTPTNKTVTLDASKSSSSVPKDQSAIKETVYEQKMSEDGKDLKKIHKRTSDEDILVDYQQDSSYPELIDGSKETVNSYWKRMAIITPATNLKGYGIKQYINYLKFSLKMFAFPAVWISGLFWGWQDVLLSFYLTIEEDNYYEEPWFYSDAAVAIMNVPTLIGAVLGCMYAGVISDHFVMWLSKRRGGIYEAEYRLWFSFAVAIISPAGLLMFGIASGRGFTDWRCAYVGLGFIGFGWGCAGDIAMAYLMDCYPEMVLEGMVCTALINNNLACIFTFTCSLWIDASGVENTFIALAVLTFFFSCTACPMYIYGKKARVWSKNLYLRCISERDT</sequence>
<comment type="caution">
    <text evidence="6">The sequence shown here is derived from an EMBL/GenBank/DDBJ whole genome shotgun (WGS) entry which is preliminary data.</text>
</comment>
<comment type="subcellular location">
    <subcellularLocation>
        <location evidence="1">Membrane</location>
        <topology evidence="1">Multi-pass membrane protein</topology>
    </subcellularLocation>
</comment>
<gene>
    <name evidence="6" type="ORF">HANVADRAFT_52607</name>
</gene>
<reference evidence="7" key="1">
    <citation type="journal article" date="2016" name="Proc. Natl. Acad. Sci. U.S.A.">
        <title>Comparative genomics of biotechnologically important yeasts.</title>
        <authorList>
            <person name="Riley R."/>
            <person name="Haridas S."/>
            <person name="Wolfe K.H."/>
            <person name="Lopes M.R."/>
            <person name="Hittinger C.T."/>
            <person name="Goeker M."/>
            <person name="Salamov A.A."/>
            <person name="Wisecaver J.H."/>
            <person name="Long T.M."/>
            <person name="Calvey C.H."/>
            <person name="Aerts A.L."/>
            <person name="Barry K.W."/>
            <person name="Choi C."/>
            <person name="Clum A."/>
            <person name="Coughlan A.Y."/>
            <person name="Deshpande S."/>
            <person name="Douglass A.P."/>
            <person name="Hanson S.J."/>
            <person name="Klenk H.-P."/>
            <person name="LaButti K.M."/>
            <person name="Lapidus A."/>
            <person name="Lindquist E.A."/>
            <person name="Lipzen A.M."/>
            <person name="Meier-Kolthoff J.P."/>
            <person name="Ohm R.A."/>
            <person name="Otillar R.P."/>
            <person name="Pangilinan J.L."/>
            <person name="Peng Y."/>
            <person name="Rokas A."/>
            <person name="Rosa C.A."/>
            <person name="Scheuner C."/>
            <person name="Sibirny A.A."/>
            <person name="Slot J.C."/>
            <person name="Stielow J.B."/>
            <person name="Sun H."/>
            <person name="Kurtzman C.P."/>
            <person name="Blackwell M."/>
            <person name="Grigoriev I.V."/>
            <person name="Jeffries T.W."/>
        </authorList>
    </citation>
    <scope>NUCLEOTIDE SEQUENCE [LARGE SCALE GENOMIC DNA]</scope>
    <source>
        <strain evidence="7">NRRL Y-1626</strain>
    </source>
</reference>
<dbReference type="Gene3D" id="1.20.1250.20">
    <property type="entry name" value="MFS general substrate transporter like domains"/>
    <property type="match status" value="1"/>
</dbReference>
<feature type="transmembrane region" description="Helical" evidence="5">
    <location>
        <begin position="69"/>
        <end position="90"/>
    </location>
</feature>
<evidence type="ECO:0000256" key="3">
    <source>
        <dbReference type="ARBA" id="ARBA00022989"/>
    </source>
</evidence>
<evidence type="ECO:0000256" key="1">
    <source>
        <dbReference type="ARBA" id="ARBA00004141"/>
    </source>
</evidence>
<dbReference type="GO" id="GO:0005886">
    <property type="term" value="C:plasma membrane"/>
    <property type="evidence" value="ECO:0007669"/>
    <property type="project" value="TreeGrafter"/>
</dbReference>
<proteinExistence type="predicted"/>
<feature type="transmembrane region" description="Helical" evidence="5">
    <location>
        <begin position="448"/>
        <end position="469"/>
    </location>
</feature>
<dbReference type="InterPro" id="IPR011701">
    <property type="entry name" value="MFS"/>
</dbReference>
<evidence type="ECO:0000256" key="5">
    <source>
        <dbReference type="SAM" id="Phobius"/>
    </source>
</evidence>
<name>A0A1B7TEB8_9ASCO</name>
<dbReference type="AlphaFoldDB" id="A0A1B7TEB8"/>
<evidence type="ECO:0000313" key="6">
    <source>
        <dbReference type="EMBL" id="OBA27061.1"/>
    </source>
</evidence>
<organism evidence="6 7">
    <name type="scientific">Hanseniaspora valbyensis NRRL Y-1626</name>
    <dbReference type="NCBI Taxonomy" id="766949"/>
    <lineage>
        <taxon>Eukaryota</taxon>
        <taxon>Fungi</taxon>
        <taxon>Dikarya</taxon>
        <taxon>Ascomycota</taxon>
        <taxon>Saccharomycotina</taxon>
        <taxon>Saccharomycetes</taxon>
        <taxon>Saccharomycodales</taxon>
        <taxon>Saccharomycodaceae</taxon>
        <taxon>Hanseniaspora</taxon>
    </lineage>
</organism>
<feature type="transmembrane region" description="Helical" evidence="5">
    <location>
        <begin position="136"/>
        <end position="155"/>
    </location>
</feature>
<evidence type="ECO:0000256" key="2">
    <source>
        <dbReference type="ARBA" id="ARBA00022692"/>
    </source>
</evidence>
<feature type="transmembrane region" description="Helical" evidence="5">
    <location>
        <begin position="102"/>
        <end position="124"/>
    </location>
</feature>
<dbReference type="PANTHER" id="PTHR23502">
    <property type="entry name" value="MAJOR FACILITATOR SUPERFAMILY"/>
    <property type="match status" value="1"/>
</dbReference>
<keyword evidence="7" id="KW-1185">Reference proteome</keyword>